<keyword evidence="4" id="KW-1185">Reference proteome</keyword>
<evidence type="ECO:0000256" key="2">
    <source>
        <dbReference type="SAM" id="Phobius"/>
    </source>
</evidence>
<feature type="transmembrane region" description="Helical" evidence="2">
    <location>
        <begin position="24"/>
        <end position="44"/>
    </location>
</feature>
<dbReference type="AlphaFoldDB" id="A0A3P7N6G4"/>
<keyword evidence="2" id="KW-0472">Membrane</keyword>
<feature type="compositionally biased region" description="Basic and acidic residues" evidence="1">
    <location>
        <begin position="61"/>
        <end position="76"/>
    </location>
</feature>
<accession>A0A3P7N6G4</accession>
<evidence type="ECO:0000313" key="4">
    <source>
        <dbReference type="Proteomes" id="UP000281553"/>
    </source>
</evidence>
<sequence>MDDGIVEVEDKDLLVDAKSTTGTLTSTLIVALVLVSLYLLLLLVNRIAAAAANYAAGGRAHNHDEAMQEARRRLQERFNQMNQRQTPAENAPNSSSLTDGDSTEVSIIFFVLHQ</sequence>
<organism evidence="3 4">
    <name type="scientific">Dibothriocephalus latus</name>
    <name type="common">Fish tapeworm</name>
    <name type="synonym">Diphyllobothrium latum</name>
    <dbReference type="NCBI Taxonomy" id="60516"/>
    <lineage>
        <taxon>Eukaryota</taxon>
        <taxon>Metazoa</taxon>
        <taxon>Spiralia</taxon>
        <taxon>Lophotrochozoa</taxon>
        <taxon>Platyhelminthes</taxon>
        <taxon>Cestoda</taxon>
        <taxon>Eucestoda</taxon>
        <taxon>Diphyllobothriidea</taxon>
        <taxon>Diphyllobothriidae</taxon>
        <taxon>Dibothriocephalus</taxon>
    </lineage>
</organism>
<keyword evidence="2" id="KW-1133">Transmembrane helix</keyword>
<evidence type="ECO:0000256" key="1">
    <source>
        <dbReference type="SAM" id="MobiDB-lite"/>
    </source>
</evidence>
<reference evidence="3 4" key="1">
    <citation type="submission" date="2018-11" db="EMBL/GenBank/DDBJ databases">
        <authorList>
            <consortium name="Pathogen Informatics"/>
        </authorList>
    </citation>
    <scope>NUCLEOTIDE SEQUENCE [LARGE SCALE GENOMIC DNA]</scope>
</reference>
<dbReference type="Proteomes" id="UP000281553">
    <property type="component" value="Unassembled WGS sequence"/>
</dbReference>
<proteinExistence type="predicted"/>
<feature type="region of interest" description="Disordered" evidence="1">
    <location>
        <begin position="58"/>
        <end position="100"/>
    </location>
</feature>
<gene>
    <name evidence="3" type="ORF">DILT_LOCUS15658</name>
</gene>
<protein>
    <submittedName>
        <fullName evidence="3">Uncharacterized protein</fullName>
    </submittedName>
</protein>
<dbReference type="EMBL" id="UYRU01080375">
    <property type="protein sequence ID" value="VDN30978.1"/>
    <property type="molecule type" value="Genomic_DNA"/>
</dbReference>
<dbReference type="OrthoDB" id="10544779at2759"/>
<keyword evidence="2" id="KW-0812">Transmembrane</keyword>
<evidence type="ECO:0000313" key="3">
    <source>
        <dbReference type="EMBL" id="VDN30978.1"/>
    </source>
</evidence>
<feature type="compositionally biased region" description="Polar residues" evidence="1">
    <location>
        <begin position="77"/>
        <end position="100"/>
    </location>
</feature>
<name>A0A3P7N6G4_DIBLA</name>